<reference evidence="2" key="3">
    <citation type="submission" date="2018-08" db="UniProtKB">
        <authorList>
            <consortium name="EnsemblPlants"/>
        </authorList>
    </citation>
    <scope>IDENTIFICATION</scope>
    <source>
        <strain evidence="2">cv. Bd21</strain>
    </source>
</reference>
<sequence>MGPVGGMGFHKLWVPSRDLSRFR</sequence>
<protein>
    <submittedName>
        <fullName evidence="1 2">Uncharacterized protein</fullName>
    </submittedName>
</protein>
<organism evidence="1">
    <name type="scientific">Brachypodium distachyon</name>
    <name type="common">Purple false brome</name>
    <name type="synonym">Trachynia distachya</name>
    <dbReference type="NCBI Taxonomy" id="15368"/>
    <lineage>
        <taxon>Eukaryota</taxon>
        <taxon>Viridiplantae</taxon>
        <taxon>Streptophyta</taxon>
        <taxon>Embryophyta</taxon>
        <taxon>Tracheophyta</taxon>
        <taxon>Spermatophyta</taxon>
        <taxon>Magnoliopsida</taxon>
        <taxon>Liliopsida</taxon>
        <taxon>Poales</taxon>
        <taxon>Poaceae</taxon>
        <taxon>BOP clade</taxon>
        <taxon>Pooideae</taxon>
        <taxon>Stipodae</taxon>
        <taxon>Brachypodieae</taxon>
        <taxon>Brachypodium</taxon>
    </lineage>
</organism>
<proteinExistence type="predicted"/>
<keyword evidence="3" id="KW-1185">Reference proteome</keyword>
<evidence type="ECO:0000313" key="1">
    <source>
        <dbReference type="EMBL" id="KQK12712.1"/>
    </source>
</evidence>
<evidence type="ECO:0000313" key="2">
    <source>
        <dbReference type="EnsemblPlants" id="KQK12712"/>
    </source>
</evidence>
<evidence type="ECO:0000313" key="3">
    <source>
        <dbReference type="Proteomes" id="UP000008810"/>
    </source>
</evidence>
<dbReference type="AlphaFoldDB" id="A0A0Q3GNW1"/>
<name>A0A0Q3GNW1_BRADI</name>
<gene>
    <name evidence="1" type="ORF">BRADI_1g05535v3</name>
</gene>
<dbReference type="EMBL" id="CM000880">
    <property type="protein sequence ID" value="KQK12712.1"/>
    <property type="molecule type" value="Genomic_DNA"/>
</dbReference>
<accession>A0A0Q3GNW1</accession>
<dbReference type="Gramene" id="KQK12712">
    <property type="protein sequence ID" value="KQK12712"/>
    <property type="gene ID" value="BRADI_1g05535v3"/>
</dbReference>
<reference evidence="1 2" key="1">
    <citation type="journal article" date="2010" name="Nature">
        <title>Genome sequencing and analysis of the model grass Brachypodium distachyon.</title>
        <authorList>
            <consortium name="International Brachypodium Initiative"/>
        </authorList>
    </citation>
    <scope>NUCLEOTIDE SEQUENCE [LARGE SCALE GENOMIC DNA]</scope>
    <source>
        <strain evidence="1 2">Bd21</strain>
    </source>
</reference>
<reference evidence="1" key="2">
    <citation type="submission" date="2017-06" db="EMBL/GenBank/DDBJ databases">
        <title>WGS assembly of Brachypodium distachyon.</title>
        <authorList>
            <consortium name="The International Brachypodium Initiative"/>
            <person name="Lucas S."/>
            <person name="Harmon-Smith M."/>
            <person name="Lail K."/>
            <person name="Tice H."/>
            <person name="Grimwood J."/>
            <person name="Bruce D."/>
            <person name="Barry K."/>
            <person name="Shu S."/>
            <person name="Lindquist E."/>
            <person name="Wang M."/>
            <person name="Pitluck S."/>
            <person name="Vogel J.P."/>
            <person name="Garvin D.F."/>
            <person name="Mockler T.C."/>
            <person name="Schmutz J."/>
            <person name="Rokhsar D."/>
            <person name="Bevan M.W."/>
        </authorList>
    </citation>
    <scope>NUCLEOTIDE SEQUENCE</scope>
    <source>
        <strain evidence="1">Bd21</strain>
    </source>
</reference>
<dbReference type="EnsemblPlants" id="KQK12712">
    <property type="protein sequence ID" value="KQK12712"/>
    <property type="gene ID" value="BRADI_1g05535v3"/>
</dbReference>
<dbReference type="Proteomes" id="UP000008810">
    <property type="component" value="Chromosome 1"/>
</dbReference>
<dbReference type="InParanoid" id="A0A0Q3GNW1"/>